<gene>
    <name evidence="1" type="ORF">Scep_019722</name>
</gene>
<name>A0AAP0IBQ2_9MAGN</name>
<accession>A0AAP0IBQ2</accession>
<dbReference type="Proteomes" id="UP001419268">
    <property type="component" value="Unassembled WGS sequence"/>
</dbReference>
<sequence length="78" mass="8974">MRKGRKEKESREEWLQNHIVFAGIGLMPLQIVLMRSHVSNATRADKAKNQDMVEKAVKKEKLKKVYMSDSDLSGSKDE</sequence>
<comment type="caution">
    <text evidence="1">The sequence shown here is derived from an EMBL/GenBank/DDBJ whole genome shotgun (WGS) entry which is preliminary data.</text>
</comment>
<reference evidence="1 2" key="1">
    <citation type="submission" date="2024-01" db="EMBL/GenBank/DDBJ databases">
        <title>Genome assemblies of Stephania.</title>
        <authorList>
            <person name="Yang L."/>
        </authorList>
    </citation>
    <scope>NUCLEOTIDE SEQUENCE [LARGE SCALE GENOMIC DNA]</scope>
    <source>
        <strain evidence="1">JXDWG</strain>
        <tissue evidence="1">Leaf</tissue>
    </source>
</reference>
<keyword evidence="2" id="KW-1185">Reference proteome</keyword>
<organism evidence="1 2">
    <name type="scientific">Stephania cephalantha</name>
    <dbReference type="NCBI Taxonomy" id="152367"/>
    <lineage>
        <taxon>Eukaryota</taxon>
        <taxon>Viridiplantae</taxon>
        <taxon>Streptophyta</taxon>
        <taxon>Embryophyta</taxon>
        <taxon>Tracheophyta</taxon>
        <taxon>Spermatophyta</taxon>
        <taxon>Magnoliopsida</taxon>
        <taxon>Ranunculales</taxon>
        <taxon>Menispermaceae</taxon>
        <taxon>Menispermoideae</taxon>
        <taxon>Cissampelideae</taxon>
        <taxon>Stephania</taxon>
    </lineage>
</organism>
<dbReference type="EMBL" id="JBBNAG010000008">
    <property type="protein sequence ID" value="KAK9112203.1"/>
    <property type="molecule type" value="Genomic_DNA"/>
</dbReference>
<dbReference type="AlphaFoldDB" id="A0AAP0IBQ2"/>
<evidence type="ECO:0000313" key="1">
    <source>
        <dbReference type="EMBL" id="KAK9112203.1"/>
    </source>
</evidence>
<protein>
    <submittedName>
        <fullName evidence="1">Uncharacterized protein</fullName>
    </submittedName>
</protein>
<proteinExistence type="predicted"/>
<evidence type="ECO:0000313" key="2">
    <source>
        <dbReference type="Proteomes" id="UP001419268"/>
    </source>
</evidence>